<dbReference type="EC" id="5.6.2.3" evidence="1"/>
<evidence type="ECO:0000259" key="2">
    <source>
        <dbReference type="Pfam" id="PF05970"/>
    </source>
</evidence>
<evidence type="ECO:0000313" key="4">
    <source>
        <dbReference type="Proteomes" id="UP001454036"/>
    </source>
</evidence>
<dbReference type="Gene3D" id="3.40.50.300">
    <property type="entry name" value="P-loop containing nucleotide triphosphate hydrolases"/>
    <property type="match status" value="1"/>
</dbReference>
<keyword evidence="4" id="KW-1185">Reference proteome</keyword>
<dbReference type="Proteomes" id="UP001454036">
    <property type="component" value="Unassembled WGS sequence"/>
</dbReference>
<accession>A0AAV3QCT7</accession>
<dbReference type="GO" id="GO:0016787">
    <property type="term" value="F:hydrolase activity"/>
    <property type="evidence" value="ECO:0007669"/>
    <property type="project" value="UniProtKB-KW"/>
</dbReference>
<dbReference type="InterPro" id="IPR027417">
    <property type="entry name" value="P-loop_NTPase"/>
</dbReference>
<comment type="catalytic activity">
    <reaction evidence="1">
        <text>ATP + H2O = ADP + phosphate + H(+)</text>
        <dbReference type="Rhea" id="RHEA:13065"/>
        <dbReference type="ChEBI" id="CHEBI:15377"/>
        <dbReference type="ChEBI" id="CHEBI:15378"/>
        <dbReference type="ChEBI" id="CHEBI:30616"/>
        <dbReference type="ChEBI" id="CHEBI:43474"/>
        <dbReference type="ChEBI" id="CHEBI:456216"/>
        <dbReference type="EC" id="5.6.2.3"/>
    </reaction>
</comment>
<keyword evidence="1" id="KW-0347">Helicase</keyword>
<reference evidence="3 4" key="1">
    <citation type="submission" date="2024-01" db="EMBL/GenBank/DDBJ databases">
        <title>The complete chloroplast genome sequence of Lithospermum erythrorhizon: insights into the phylogenetic relationship among Boraginaceae species and the maternal lineages of purple gromwells.</title>
        <authorList>
            <person name="Okada T."/>
            <person name="Watanabe K."/>
        </authorList>
    </citation>
    <scope>NUCLEOTIDE SEQUENCE [LARGE SCALE GENOMIC DNA]</scope>
</reference>
<keyword evidence="1" id="KW-0067">ATP-binding</keyword>
<comment type="caution">
    <text evidence="3">The sequence shown here is derived from an EMBL/GenBank/DDBJ whole genome shotgun (WGS) entry which is preliminary data.</text>
</comment>
<evidence type="ECO:0000313" key="3">
    <source>
        <dbReference type="EMBL" id="GAA0161914.1"/>
    </source>
</evidence>
<dbReference type="GO" id="GO:0000723">
    <property type="term" value="P:telomere maintenance"/>
    <property type="evidence" value="ECO:0007669"/>
    <property type="project" value="InterPro"/>
</dbReference>
<dbReference type="GO" id="GO:0005524">
    <property type="term" value="F:ATP binding"/>
    <property type="evidence" value="ECO:0007669"/>
    <property type="project" value="UniProtKB-KW"/>
</dbReference>
<dbReference type="GO" id="GO:0043139">
    <property type="term" value="F:5'-3' DNA helicase activity"/>
    <property type="evidence" value="ECO:0007669"/>
    <property type="project" value="UniProtKB-EC"/>
</dbReference>
<protein>
    <recommendedName>
        <fullName evidence="1">ATP-dependent DNA helicase</fullName>
        <ecNumber evidence="1">5.6.2.3</ecNumber>
    </recommendedName>
</protein>
<dbReference type="SUPFAM" id="SSF52540">
    <property type="entry name" value="P-loop containing nucleoside triphosphate hydrolases"/>
    <property type="match status" value="1"/>
</dbReference>
<dbReference type="GO" id="GO:0006281">
    <property type="term" value="P:DNA repair"/>
    <property type="evidence" value="ECO:0007669"/>
    <property type="project" value="UniProtKB-KW"/>
</dbReference>
<dbReference type="InterPro" id="IPR010285">
    <property type="entry name" value="DNA_helicase_pif1-like_DEAD"/>
</dbReference>
<comment type="cofactor">
    <cofactor evidence="1">
        <name>Mg(2+)</name>
        <dbReference type="ChEBI" id="CHEBI:18420"/>
    </cofactor>
</comment>
<comment type="similarity">
    <text evidence="1">Belongs to the helicase family.</text>
</comment>
<name>A0AAV3QCT7_LITER</name>
<dbReference type="EMBL" id="BAABME010004314">
    <property type="protein sequence ID" value="GAA0161914.1"/>
    <property type="molecule type" value="Genomic_DNA"/>
</dbReference>
<dbReference type="Pfam" id="PF05970">
    <property type="entry name" value="PIF1"/>
    <property type="match status" value="1"/>
</dbReference>
<proteinExistence type="inferred from homology"/>
<dbReference type="GO" id="GO:0006310">
    <property type="term" value="P:DNA recombination"/>
    <property type="evidence" value="ECO:0007669"/>
    <property type="project" value="UniProtKB-KW"/>
</dbReference>
<keyword evidence="1" id="KW-0227">DNA damage</keyword>
<keyword evidence="1" id="KW-0233">DNA recombination</keyword>
<dbReference type="AlphaFoldDB" id="A0AAV3QCT7"/>
<keyword evidence="1" id="KW-0547">Nucleotide-binding</keyword>
<dbReference type="PANTHER" id="PTHR10492:SF94">
    <property type="entry name" value="ATP-DEPENDENT DNA HELICASE"/>
    <property type="match status" value="1"/>
</dbReference>
<dbReference type="PANTHER" id="PTHR10492">
    <property type="match status" value="1"/>
</dbReference>
<keyword evidence="1" id="KW-0234">DNA repair</keyword>
<gene>
    <name evidence="3" type="ORF">LIER_18121</name>
</gene>
<feature type="domain" description="DNA helicase Pif1-like DEAD-box helicase" evidence="2">
    <location>
        <begin position="167"/>
        <end position="247"/>
    </location>
</feature>
<evidence type="ECO:0000256" key="1">
    <source>
        <dbReference type="RuleBase" id="RU363044"/>
    </source>
</evidence>
<organism evidence="3 4">
    <name type="scientific">Lithospermum erythrorhizon</name>
    <name type="common">Purple gromwell</name>
    <name type="synonym">Lithospermum officinale var. erythrorhizon</name>
    <dbReference type="NCBI Taxonomy" id="34254"/>
    <lineage>
        <taxon>Eukaryota</taxon>
        <taxon>Viridiplantae</taxon>
        <taxon>Streptophyta</taxon>
        <taxon>Embryophyta</taxon>
        <taxon>Tracheophyta</taxon>
        <taxon>Spermatophyta</taxon>
        <taxon>Magnoliopsida</taxon>
        <taxon>eudicotyledons</taxon>
        <taxon>Gunneridae</taxon>
        <taxon>Pentapetalae</taxon>
        <taxon>asterids</taxon>
        <taxon>lamiids</taxon>
        <taxon>Boraginales</taxon>
        <taxon>Boraginaceae</taxon>
        <taxon>Boraginoideae</taxon>
        <taxon>Lithospermeae</taxon>
        <taxon>Lithospermum</taxon>
    </lineage>
</organism>
<sequence length="248" mass="28371">MRTWTRRKRGTVIGRLYTVNPVENERYYLRLLLNNVRSPTSVDFLLLIDGVSCCSFQKAAHMRGLLQNDDDIDKTLEEASVHRMSSELRRLFATLLHYCKPSNPEKLFTSYYEYMAEDFKRTQSKLNLSDDEILHKYVTSKFEQFTREITAERNIPVPEEDLLAIRQLNREQKVAFDIIFNNATSGNGGAYFVDGPGGTGKSFLYKVILAHIRSKGFIGLIVASSRIAASNFLGGRTDHSRFKIPIDC</sequence>
<keyword evidence="1" id="KW-0378">Hydrolase</keyword>